<evidence type="ECO:0000256" key="3">
    <source>
        <dbReference type="ARBA" id="ARBA00021704"/>
    </source>
</evidence>
<dbReference type="PANTHER" id="PTHR12945:SF0">
    <property type="entry name" value="TRNA (ADENINE(58)-N(1))-METHYLTRANSFERASE NON-CATALYTIC SUBUNIT TRM6"/>
    <property type="match status" value="1"/>
</dbReference>
<dbReference type="EMBL" id="JADNRY010000011">
    <property type="protein sequence ID" value="KAF9074892.1"/>
    <property type="molecule type" value="Genomic_DNA"/>
</dbReference>
<evidence type="ECO:0000313" key="8">
    <source>
        <dbReference type="Proteomes" id="UP000772434"/>
    </source>
</evidence>
<organism evidence="7 8">
    <name type="scientific">Rhodocollybia butyracea</name>
    <dbReference type="NCBI Taxonomy" id="206335"/>
    <lineage>
        <taxon>Eukaryota</taxon>
        <taxon>Fungi</taxon>
        <taxon>Dikarya</taxon>
        <taxon>Basidiomycota</taxon>
        <taxon>Agaricomycotina</taxon>
        <taxon>Agaricomycetes</taxon>
        <taxon>Agaricomycetidae</taxon>
        <taxon>Agaricales</taxon>
        <taxon>Marasmiineae</taxon>
        <taxon>Omphalotaceae</taxon>
        <taxon>Rhodocollybia</taxon>
    </lineage>
</organism>
<dbReference type="InterPro" id="IPR029063">
    <property type="entry name" value="SAM-dependent_MTases_sf"/>
</dbReference>
<keyword evidence="8" id="KW-1185">Reference proteome</keyword>
<keyword evidence="4" id="KW-0819">tRNA processing</keyword>
<accession>A0A9P5Q6C1</accession>
<evidence type="ECO:0000256" key="2">
    <source>
        <dbReference type="ARBA" id="ARBA00008320"/>
    </source>
</evidence>
<evidence type="ECO:0000256" key="4">
    <source>
        <dbReference type="ARBA" id="ARBA00022694"/>
    </source>
</evidence>
<dbReference type="PANTHER" id="PTHR12945">
    <property type="entry name" value="TRANSLATION INITIATION FACTOR EIF3-RELATED"/>
    <property type="match status" value="1"/>
</dbReference>
<gene>
    <name evidence="7" type="ORF">BDP27DRAFT_1213618</name>
</gene>
<reference evidence="7" key="1">
    <citation type="submission" date="2020-11" db="EMBL/GenBank/DDBJ databases">
        <authorList>
            <consortium name="DOE Joint Genome Institute"/>
            <person name="Ahrendt S."/>
            <person name="Riley R."/>
            <person name="Andreopoulos W."/>
            <person name="Labutti K."/>
            <person name="Pangilinan J."/>
            <person name="Ruiz-Duenas F.J."/>
            <person name="Barrasa J.M."/>
            <person name="Sanchez-Garcia M."/>
            <person name="Camarero S."/>
            <person name="Miyauchi S."/>
            <person name="Serrano A."/>
            <person name="Linde D."/>
            <person name="Babiker R."/>
            <person name="Drula E."/>
            <person name="Ayuso-Fernandez I."/>
            <person name="Pacheco R."/>
            <person name="Padilla G."/>
            <person name="Ferreira P."/>
            <person name="Barriuso J."/>
            <person name="Kellner H."/>
            <person name="Castanera R."/>
            <person name="Alfaro M."/>
            <person name="Ramirez L."/>
            <person name="Pisabarro A.G."/>
            <person name="Kuo A."/>
            <person name="Tritt A."/>
            <person name="Lipzen A."/>
            <person name="He G."/>
            <person name="Yan M."/>
            <person name="Ng V."/>
            <person name="Cullen D."/>
            <person name="Martin F."/>
            <person name="Rosso M.-N."/>
            <person name="Henrissat B."/>
            <person name="Hibbett D."/>
            <person name="Martinez A.T."/>
            <person name="Grigoriev I.V."/>
        </authorList>
    </citation>
    <scope>NUCLEOTIDE SEQUENCE</scope>
    <source>
        <strain evidence="7">AH 40177</strain>
    </source>
</reference>
<dbReference type="Gene3D" id="3.40.50.150">
    <property type="entry name" value="Vaccinia Virus protein VP39"/>
    <property type="match status" value="1"/>
</dbReference>
<evidence type="ECO:0000256" key="1">
    <source>
        <dbReference type="ARBA" id="ARBA00004123"/>
    </source>
</evidence>
<comment type="similarity">
    <text evidence="2">Belongs to the TRM6/GCD10 family.</text>
</comment>
<comment type="caution">
    <text evidence="7">The sequence shown here is derived from an EMBL/GenBank/DDBJ whole genome shotgun (WGS) entry which is preliminary data.</text>
</comment>
<keyword evidence="5" id="KW-0539">Nucleus</keyword>
<dbReference type="GO" id="GO:0030488">
    <property type="term" value="P:tRNA methylation"/>
    <property type="evidence" value="ECO:0007669"/>
    <property type="project" value="InterPro"/>
</dbReference>
<dbReference type="GO" id="GO:0005634">
    <property type="term" value="C:nucleus"/>
    <property type="evidence" value="ECO:0007669"/>
    <property type="project" value="UniProtKB-SubCell"/>
</dbReference>
<evidence type="ECO:0000313" key="7">
    <source>
        <dbReference type="EMBL" id="KAF9074892.1"/>
    </source>
</evidence>
<name>A0A9P5Q6C1_9AGAR</name>
<proteinExistence type="inferred from homology"/>
<dbReference type="AlphaFoldDB" id="A0A9P5Q6C1"/>
<dbReference type="Proteomes" id="UP000772434">
    <property type="component" value="Unassembled WGS sequence"/>
</dbReference>
<dbReference type="GO" id="GO:0031515">
    <property type="term" value="C:tRNA (m1A) methyltransferase complex"/>
    <property type="evidence" value="ECO:0007669"/>
    <property type="project" value="InterPro"/>
</dbReference>
<dbReference type="Pfam" id="PF04189">
    <property type="entry name" value="Gcd10p"/>
    <property type="match status" value="1"/>
</dbReference>
<evidence type="ECO:0000256" key="5">
    <source>
        <dbReference type="ARBA" id="ARBA00023242"/>
    </source>
</evidence>
<protein>
    <recommendedName>
        <fullName evidence="3">tRNA (adenine(58)-N(1))-methyltransferase non-catalytic subunit TRM6</fullName>
    </recommendedName>
    <alternativeName>
        <fullName evidence="6">tRNA(m1A58)-methyltransferase subunit TRM6</fullName>
    </alternativeName>
</protein>
<dbReference type="OrthoDB" id="10254665at2759"/>
<comment type="subcellular location">
    <subcellularLocation>
        <location evidence="1">Nucleus</location>
    </subcellularLocation>
</comment>
<dbReference type="InterPro" id="IPR017423">
    <property type="entry name" value="TRM6"/>
</dbReference>
<evidence type="ECO:0000256" key="6">
    <source>
        <dbReference type="ARBA" id="ARBA00032319"/>
    </source>
</evidence>
<sequence length="422" mass="46900">MDTLSLPSTSTSAAGNEETSFKIQSGHNVLVRQPNGDVRSIKLARDSTVAVGRVGSFYANELIGQPYGFSYEMVDKKLKILPVRTLEEVEDTDATNELINDGKFVQPLTVDEIQTLKQSGVHASEIIKKQIEQHANYSLKTEYSKDKYKKRKEAKYSKSFTTIEPTIYNVSNYWFNKDQNRIRDIRPDTLSQLLTMANIQPGGRYLAVDDASGLVVAAILDRMGSGTLLTISDTDSPPAYPVIANMNFSSDMVQSVHKTLNWATSEQDYIAVHASSDVPPEEIKSDRQKSRLKKRKVAHDLLSNTREELFTGEFESLIVASQYEPSGIVDRLAPYLAGSASIVVHSPHSQPVVDLQNKLRNTPGFLGPSLTEGWLRQYQVLPGRTHPTMNTSGSGGYILHAIKVCVVFKYPQPLSQSAVQFR</sequence>